<comment type="caution">
    <text evidence="2">The sequence shown here is derived from an EMBL/GenBank/DDBJ whole genome shotgun (WGS) entry which is preliminary data.</text>
</comment>
<dbReference type="EMBL" id="LQMQ01000047">
    <property type="protein sequence ID" value="KUO40164.1"/>
    <property type="molecule type" value="Genomic_DNA"/>
</dbReference>
<keyword evidence="1" id="KW-0812">Transmembrane</keyword>
<accession>A0A147JUP5</accession>
<evidence type="ECO:0008006" key="4">
    <source>
        <dbReference type="Google" id="ProtNLM"/>
    </source>
</evidence>
<dbReference type="STRING" id="1776334.APZ16_07055"/>
<dbReference type="AlphaFoldDB" id="A0A147JUP5"/>
<keyword evidence="1" id="KW-0472">Membrane</keyword>
<reference evidence="2 3" key="1">
    <citation type="journal article" date="2016" name="Nat. Microbiol.">
        <title>Genomic inference of the metabolism of cosmopolitan subsurface Archaea, Hadesarchaea.</title>
        <authorList>
            <person name="Baker B.J."/>
            <person name="Saw J.H."/>
            <person name="Lind A.E."/>
            <person name="Lazar C.S."/>
            <person name="Hinrichs K.-U."/>
            <person name="Teske A.P."/>
            <person name="Ettema T.J."/>
        </authorList>
    </citation>
    <scope>NUCLEOTIDE SEQUENCE [LARGE SCALE GENOMIC DNA]</scope>
</reference>
<feature type="transmembrane region" description="Helical" evidence="1">
    <location>
        <begin position="63"/>
        <end position="82"/>
    </location>
</feature>
<evidence type="ECO:0000313" key="2">
    <source>
        <dbReference type="EMBL" id="KUO40164.1"/>
    </source>
</evidence>
<feature type="transmembrane region" description="Helical" evidence="1">
    <location>
        <begin position="5"/>
        <end position="25"/>
    </location>
</feature>
<dbReference type="Proteomes" id="UP000074294">
    <property type="component" value="Unassembled WGS sequence"/>
</dbReference>
<sequence length="90" mass="9707">MRATYLLGIVVFLVVVLPLIGFLLGSGLVKLAAQVILTIVLVAVIGATGIFGYICIKAQARKWGLGLFLIAIICLLIVFWLWTGKPLLLI</sequence>
<proteinExistence type="predicted"/>
<evidence type="ECO:0000313" key="3">
    <source>
        <dbReference type="Proteomes" id="UP000074294"/>
    </source>
</evidence>
<protein>
    <recommendedName>
        <fullName evidence="4">Major facilitator superfamily (MFS) profile domain-containing protein</fullName>
    </recommendedName>
</protein>
<feature type="transmembrane region" description="Helical" evidence="1">
    <location>
        <begin position="31"/>
        <end position="56"/>
    </location>
</feature>
<organism evidence="2 3">
    <name type="scientific">Hadarchaeum yellowstonense</name>
    <dbReference type="NCBI Taxonomy" id="1776334"/>
    <lineage>
        <taxon>Archaea</taxon>
        <taxon>Methanobacteriati</taxon>
        <taxon>Candidatus Hadarchaeota</taxon>
        <taxon>Candidatus Hadarchaeia</taxon>
        <taxon>Candidatus Hadarchaeales</taxon>
        <taxon>Candidatus Hadarchaeaceae</taxon>
        <taxon>Candidatus Hadarchaeum</taxon>
    </lineage>
</organism>
<keyword evidence="1" id="KW-1133">Transmembrane helix</keyword>
<name>A0A147JUP5_HADYE</name>
<gene>
    <name evidence="2" type="ORF">APZ16_07055</name>
</gene>
<evidence type="ECO:0000256" key="1">
    <source>
        <dbReference type="SAM" id="Phobius"/>
    </source>
</evidence>